<dbReference type="Proteomes" id="UP001182556">
    <property type="component" value="Unassembled WGS sequence"/>
</dbReference>
<feature type="compositionally biased region" description="Basic and acidic residues" evidence="6">
    <location>
        <begin position="39"/>
        <end position="52"/>
    </location>
</feature>
<evidence type="ECO:0000256" key="4">
    <source>
        <dbReference type="ARBA" id="ARBA00023242"/>
    </source>
</evidence>
<evidence type="ECO:0000259" key="8">
    <source>
        <dbReference type="Pfam" id="PF07540"/>
    </source>
</evidence>
<evidence type="ECO:0000256" key="3">
    <source>
        <dbReference type="ARBA" id="ARBA00023054"/>
    </source>
</evidence>
<dbReference type="InterPro" id="IPR011501">
    <property type="entry name" value="Noc3_N"/>
</dbReference>
<dbReference type="GO" id="GO:0005730">
    <property type="term" value="C:nucleolus"/>
    <property type="evidence" value="ECO:0007669"/>
    <property type="project" value="UniProtKB-SubCell"/>
</dbReference>
<feature type="region of interest" description="Disordered" evidence="6">
    <location>
        <begin position="1"/>
        <end position="81"/>
    </location>
</feature>
<feature type="compositionally biased region" description="Acidic residues" evidence="6">
    <location>
        <begin position="145"/>
        <end position="160"/>
    </location>
</feature>
<dbReference type="PANTHER" id="PTHR14428">
    <property type="entry name" value="NUCLEOLAR COMPLEX PROTEIN 3"/>
    <property type="match status" value="1"/>
</dbReference>
<evidence type="ECO:0000313" key="9">
    <source>
        <dbReference type="EMBL" id="KAK1921964.1"/>
    </source>
</evidence>
<dbReference type="Pfam" id="PF07540">
    <property type="entry name" value="NOC3p"/>
    <property type="match status" value="1"/>
</dbReference>
<protein>
    <recommendedName>
        <fullName evidence="5">Nucleolar complex-associated protein 3</fullName>
    </recommendedName>
</protein>
<feature type="domain" description="CCAAT-binding factor" evidence="7">
    <location>
        <begin position="707"/>
        <end position="895"/>
    </location>
</feature>
<feature type="region of interest" description="Disordered" evidence="6">
    <location>
        <begin position="95"/>
        <end position="296"/>
    </location>
</feature>
<comment type="caution">
    <text evidence="9">The sequence shown here is derived from an EMBL/GenBank/DDBJ whole genome shotgun (WGS) entry which is preliminary data.</text>
</comment>
<evidence type="ECO:0000256" key="6">
    <source>
        <dbReference type="SAM" id="MobiDB-lite"/>
    </source>
</evidence>
<comment type="similarity">
    <text evidence="2 5">Belongs to the CBF/MAK21 family.</text>
</comment>
<dbReference type="GO" id="GO:0006270">
    <property type="term" value="P:DNA replication initiation"/>
    <property type="evidence" value="ECO:0007669"/>
    <property type="project" value="TreeGrafter"/>
</dbReference>
<evidence type="ECO:0000313" key="10">
    <source>
        <dbReference type="Proteomes" id="UP001182556"/>
    </source>
</evidence>
<feature type="region of interest" description="Disordered" evidence="6">
    <location>
        <begin position="675"/>
        <end position="694"/>
    </location>
</feature>
<evidence type="ECO:0000256" key="5">
    <source>
        <dbReference type="PIRNR" id="PIRNR028977"/>
    </source>
</evidence>
<dbReference type="InterPro" id="IPR005612">
    <property type="entry name" value="CCAAT-binding_factor"/>
</dbReference>
<keyword evidence="4" id="KW-0539">Nucleus</keyword>
<organism evidence="9 10">
    <name type="scientific">Papiliotrema laurentii</name>
    <name type="common">Cryptococcus laurentii</name>
    <dbReference type="NCBI Taxonomy" id="5418"/>
    <lineage>
        <taxon>Eukaryota</taxon>
        <taxon>Fungi</taxon>
        <taxon>Dikarya</taxon>
        <taxon>Basidiomycota</taxon>
        <taxon>Agaricomycotina</taxon>
        <taxon>Tremellomycetes</taxon>
        <taxon>Tremellales</taxon>
        <taxon>Rhynchogastremaceae</taxon>
        <taxon>Papiliotrema</taxon>
    </lineage>
</organism>
<gene>
    <name evidence="9" type="ORF">DB88DRAFT_467115</name>
</gene>
<dbReference type="GO" id="GO:0042254">
    <property type="term" value="P:ribosome biogenesis"/>
    <property type="evidence" value="ECO:0007669"/>
    <property type="project" value="UniProtKB-KW"/>
</dbReference>
<feature type="compositionally biased region" description="Acidic residues" evidence="6">
    <location>
        <begin position="172"/>
        <end position="200"/>
    </location>
</feature>
<evidence type="ECO:0000259" key="7">
    <source>
        <dbReference type="Pfam" id="PF03914"/>
    </source>
</evidence>
<keyword evidence="10" id="KW-1185">Reference proteome</keyword>
<sequence length="907" mass="101202">MAKPSKTALGKRKAPPPSKKAADPKAKAEVGPTGKPKRKPDQPKKVKLRDQKFLPVPQTAWAGEEGASDEEFDDEDLGVEEGLDAEFASSFARGLDKTGLSRTIKETQRLHDLAKSREPLPQQQRKKTRLPTPDSVSDYDMGFDSNDEFPSDLASDDEAEGSGTSTLAGDSELGDSDFDEDQSDLNDAFDDLSESDEDEEAPQRKKKKKEEEADYEKSARARWNKSPEKEEEDSVEVGRLPIKLPSGEIQTVQGSTRIALPPSKKKKVVVESDSEEEPDEETEDEGSDDGVQVERLAGKKGRFGRLGVAEIVGMKGVKNAERLGYAKEQIAQIGAEILAGGELIDIGPVLTRLSTFALPTVPSIEDGQPPLPVPNSIRGLAFLSQLAVYKDLIPGYRIRELTAMEEAEKVRDEVRRLREGEKMLVRSYKGYLKLLEHEIKRRTPLASLSLKCMADLLVSATHFNFSENLMGVLVGRVARKTWDEDAEVVLQTFVQVFKNDITAVHSQTLVRLIARMIKERKFQVHPNVLGCLMHLRLRRELDQMRDGKNAKGKGRFSRKGKGPSRDGDDKPKFKSEVRKKWQTKNQKKREKELKEVEKEMAEAEAEVDKEERAQIQTETLKNLFVLYFSVLKHPGRTPLLPTALEGITQFAHFINVDFFRDLLAVLRRIIFDHPESSTTAPDDEEQPEEDPAALDPVGASVRTRTRLLAIVTAFELLSGQGEAINIDLNDFISALFALLRPLSLDTGLEDPPLVTTATIPTSQLARPLQVGRAPPKQPVAALSTADMLFRCLHAVFFSRHISAANAPPWRAAAFSKRLSECALFLPPLTAKRALTFVRQLMSKDPKLEGMLNTEERRFDGVYKPEMDDPQLCNPFATSLWELQDLSTSHWDGEVRHEAGLLRDGRVV</sequence>
<keyword evidence="5" id="KW-0690">Ribosome biogenesis</keyword>
<proteinExistence type="inferred from homology"/>
<reference evidence="9" key="1">
    <citation type="submission" date="2023-02" db="EMBL/GenBank/DDBJ databases">
        <title>Identification and recombinant expression of a fungal hydrolase from Papiliotrema laurentii that hydrolyzes apple cutin and clears colloidal polyester polyurethane.</title>
        <authorList>
            <consortium name="DOE Joint Genome Institute"/>
            <person name="Roman V.A."/>
            <person name="Bojanowski C."/>
            <person name="Crable B.R."/>
            <person name="Wagner D.N."/>
            <person name="Hung C.S."/>
            <person name="Nadeau L.J."/>
            <person name="Schratz L."/>
            <person name="Haridas S."/>
            <person name="Pangilinan J."/>
            <person name="Lipzen A."/>
            <person name="Na H."/>
            <person name="Yan M."/>
            <person name="Ng V."/>
            <person name="Grigoriev I.V."/>
            <person name="Spatafora J.W."/>
            <person name="Barlow D."/>
            <person name="Biffinger J."/>
            <person name="Kelley-Loughnane N."/>
            <person name="Varaljay V.A."/>
            <person name="Crookes-Goodson W.J."/>
        </authorList>
    </citation>
    <scope>NUCLEOTIDE SEQUENCE</scope>
    <source>
        <strain evidence="9">5307AH</strain>
    </source>
</reference>
<feature type="compositionally biased region" description="Acidic residues" evidence="6">
    <location>
        <begin position="66"/>
        <end position="81"/>
    </location>
</feature>
<name>A0AAD9CTX2_PAPLA</name>
<evidence type="ECO:0000256" key="1">
    <source>
        <dbReference type="ARBA" id="ARBA00004604"/>
    </source>
</evidence>
<dbReference type="PANTHER" id="PTHR14428:SF5">
    <property type="entry name" value="NUCLEOLAR COMPLEX PROTEIN 3 HOMOLOG"/>
    <property type="match status" value="1"/>
</dbReference>
<feature type="compositionally biased region" description="Acidic residues" evidence="6">
    <location>
        <begin position="681"/>
        <end position="692"/>
    </location>
</feature>
<feature type="compositionally biased region" description="Basic and acidic residues" evidence="6">
    <location>
        <begin position="209"/>
        <end position="219"/>
    </location>
</feature>
<dbReference type="GO" id="GO:0003682">
    <property type="term" value="F:chromatin binding"/>
    <property type="evidence" value="ECO:0007669"/>
    <property type="project" value="TreeGrafter"/>
</dbReference>
<accession>A0AAD9CTX2</accession>
<feature type="compositionally biased region" description="Basic residues" evidence="6">
    <location>
        <begin position="550"/>
        <end position="562"/>
    </location>
</feature>
<feature type="compositionally biased region" description="Acidic residues" evidence="6">
    <location>
        <begin position="272"/>
        <end position="288"/>
    </location>
</feature>
<dbReference type="Pfam" id="PF03914">
    <property type="entry name" value="CBF"/>
    <property type="match status" value="1"/>
</dbReference>
<comment type="subcellular location">
    <subcellularLocation>
        <location evidence="1 5">Nucleus</location>
        <location evidence="1 5">Nucleolus</location>
    </subcellularLocation>
</comment>
<feature type="compositionally biased region" description="Basic and acidic residues" evidence="6">
    <location>
        <begin position="563"/>
        <end position="579"/>
    </location>
</feature>
<comment type="function">
    <text evidence="5">Required for synthesis of 60S ribosomal subunits and the transport of pre-ribosomes from the nucleoplasm to the cytoplasm.</text>
</comment>
<dbReference type="PIRSF" id="PIRSF028977">
    <property type="entry name" value="Nucleolar_complex_p3"/>
    <property type="match status" value="1"/>
</dbReference>
<dbReference type="AlphaFoldDB" id="A0AAD9CTX2"/>
<dbReference type="InterPro" id="IPR016903">
    <property type="entry name" value="Nucleolar_cplx-assoc_3"/>
</dbReference>
<dbReference type="EMBL" id="JAODAN010000009">
    <property type="protein sequence ID" value="KAK1921964.1"/>
    <property type="molecule type" value="Genomic_DNA"/>
</dbReference>
<feature type="domain" description="Nucleolar complex-associated protein 3 N-terminal" evidence="8">
    <location>
        <begin position="326"/>
        <end position="431"/>
    </location>
</feature>
<keyword evidence="3" id="KW-0175">Coiled coil</keyword>
<feature type="region of interest" description="Disordered" evidence="6">
    <location>
        <begin position="543"/>
        <end position="592"/>
    </location>
</feature>
<feature type="compositionally biased region" description="Basic and acidic residues" evidence="6">
    <location>
        <begin position="103"/>
        <end position="118"/>
    </location>
</feature>
<evidence type="ECO:0000256" key="2">
    <source>
        <dbReference type="ARBA" id="ARBA00007797"/>
    </source>
</evidence>